<dbReference type="SUPFAM" id="SSF48403">
    <property type="entry name" value="Ankyrin repeat"/>
    <property type="match status" value="3"/>
</dbReference>
<gene>
    <name evidence="1" type="ORF">SDRG_16662</name>
</gene>
<dbReference type="InterPro" id="IPR036770">
    <property type="entry name" value="Ankyrin_rpt-contain_sf"/>
</dbReference>
<dbReference type="InterPro" id="IPR052050">
    <property type="entry name" value="SecEffector_AnkRepeat"/>
</dbReference>
<sequence length="713" mass="79184">MAASTVLRSLDLVAAIVAYQIGLPHALAAFQQIVDTIEFVPFIVHRPTCRRFPIVQKSFGYLTNIPTRFARLPYLQRYKHPREKLSHHALFVSPTKVDPALALHLAIVEGNMAIVELWLRHAPALVSSGALELAAASSQGAILRLLYERCPELATPKMMNLVAMSGELTLLRWLHEAGVACTATAMDGAAMNGHLDVVIFLHETRTEGCSDAAVTTAVRNGHAPIVRFLLQHGYKHTDVMLLASTVYDATRTRCVLGTSHLKALDLVAPIIVVDALGLCKLTQRLGLASLRYCCDRGYQTVTPQVIEMAAAQRNHAMLRYALHVLRQTYAPEADVAWRPPNDDANFVFWDRCEAMDLAACFGDEIALQLLHDSRLDCKTYQATRFASYYGHVHVLRWLHRHGRLAHDPSAIQLAACMGHEDVVRWLVEVGGLVSTRSALAMAASNNHFQIVQHLVHAIGDDDDAIEYARHDWVIVSLPDGPDETTFRIVDYRPCRHVSGRAADWAASNGHLETLRYLLAHGRGLSAHGMDGAIASGHLAVVTLCDRERGLRCSHRQFLSKAILANHGAVVEYVLARRCWRPNLTSDEVMVELHVLHLNAATCGNVDLWRMIVTAFPIALPERVQERIVVRAAAKGHLALLRLVVETCGYPLTPFAIEAATRCSRKRVLQYLMTHGPPCASLFRPSDRTSLFYGCEDGPLFYDRVDGHKRVRLL</sequence>
<dbReference type="InParanoid" id="T0R0J2"/>
<dbReference type="VEuPathDB" id="FungiDB:SDRG_16662"/>
<dbReference type="EMBL" id="JH767275">
    <property type="protein sequence ID" value="EQC25473.1"/>
    <property type="molecule type" value="Genomic_DNA"/>
</dbReference>
<dbReference type="PANTHER" id="PTHR46586">
    <property type="entry name" value="ANKYRIN REPEAT-CONTAINING PROTEIN"/>
    <property type="match status" value="1"/>
</dbReference>
<proteinExistence type="predicted"/>
<dbReference type="InterPro" id="IPR002110">
    <property type="entry name" value="Ankyrin_rpt"/>
</dbReference>
<evidence type="ECO:0000313" key="1">
    <source>
        <dbReference type="EMBL" id="EQC25473.1"/>
    </source>
</evidence>
<dbReference type="PANTHER" id="PTHR46586:SF3">
    <property type="entry name" value="ANKYRIN REPEAT-CONTAINING PROTEIN"/>
    <property type="match status" value="1"/>
</dbReference>
<protein>
    <submittedName>
        <fullName evidence="1">Uncharacterized protein</fullName>
    </submittedName>
</protein>
<dbReference type="Pfam" id="PF12796">
    <property type="entry name" value="Ank_2"/>
    <property type="match status" value="2"/>
</dbReference>
<dbReference type="Gene3D" id="1.25.40.20">
    <property type="entry name" value="Ankyrin repeat-containing domain"/>
    <property type="match status" value="3"/>
</dbReference>
<dbReference type="AlphaFoldDB" id="T0R0J2"/>
<dbReference type="Proteomes" id="UP000030762">
    <property type="component" value="Unassembled WGS sequence"/>
</dbReference>
<keyword evidence="2" id="KW-1185">Reference proteome</keyword>
<dbReference type="OrthoDB" id="6607893at2759"/>
<dbReference type="GeneID" id="19957389"/>
<name>T0R0J2_SAPDV</name>
<evidence type="ECO:0000313" key="2">
    <source>
        <dbReference type="Proteomes" id="UP000030762"/>
    </source>
</evidence>
<organism evidence="1 2">
    <name type="scientific">Saprolegnia diclina (strain VS20)</name>
    <dbReference type="NCBI Taxonomy" id="1156394"/>
    <lineage>
        <taxon>Eukaryota</taxon>
        <taxon>Sar</taxon>
        <taxon>Stramenopiles</taxon>
        <taxon>Oomycota</taxon>
        <taxon>Saprolegniomycetes</taxon>
        <taxon>Saprolegniales</taxon>
        <taxon>Saprolegniaceae</taxon>
        <taxon>Saprolegnia</taxon>
    </lineage>
</organism>
<dbReference type="STRING" id="1156394.T0R0J2"/>
<accession>T0R0J2</accession>
<reference evidence="1 2" key="1">
    <citation type="submission" date="2012-04" db="EMBL/GenBank/DDBJ databases">
        <title>The Genome Sequence of Saprolegnia declina VS20.</title>
        <authorList>
            <consortium name="The Broad Institute Genome Sequencing Platform"/>
            <person name="Russ C."/>
            <person name="Nusbaum C."/>
            <person name="Tyler B."/>
            <person name="van West P."/>
            <person name="Dieguez-Uribeondo J."/>
            <person name="de Bruijn I."/>
            <person name="Tripathy S."/>
            <person name="Jiang R."/>
            <person name="Young S.K."/>
            <person name="Zeng Q."/>
            <person name="Gargeya S."/>
            <person name="Fitzgerald M."/>
            <person name="Haas B."/>
            <person name="Abouelleil A."/>
            <person name="Alvarado L."/>
            <person name="Arachchi H.M."/>
            <person name="Berlin A."/>
            <person name="Chapman S.B."/>
            <person name="Goldberg J."/>
            <person name="Griggs A."/>
            <person name="Gujja S."/>
            <person name="Hansen M."/>
            <person name="Howarth C."/>
            <person name="Imamovic A."/>
            <person name="Larimer J."/>
            <person name="McCowen C."/>
            <person name="Montmayeur A."/>
            <person name="Murphy C."/>
            <person name="Neiman D."/>
            <person name="Pearson M."/>
            <person name="Priest M."/>
            <person name="Roberts A."/>
            <person name="Saif S."/>
            <person name="Shea T."/>
            <person name="Sisk P."/>
            <person name="Sykes S."/>
            <person name="Wortman J."/>
            <person name="Nusbaum C."/>
            <person name="Birren B."/>
        </authorList>
    </citation>
    <scope>NUCLEOTIDE SEQUENCE [LARGE SCALE GENOMIC DNA]</scope>
    <source>
        <strain evidence="1 2">VS20</strain>
    </source>
</reference>
<dbReference type="OMA" id="RTEECTH"/>
<dbReference type="RefSeq" id="XP_008621101.1">
    <property type="nucleotide sequence ID" value="XM_008622879.1"/>
</dbReference>
<dbReference type="SMART" id="SM00248">
    <property type="entry name" value="ANK"/>
    <property type="match status" value="6"/>
</dbReference>